<sequence>MPVPSMATAPRWQRRERWKGETWSLFLNLVISLKKADPQLVPRDAIDAMDADIVRTPPFLVEVCGEQRLYEARMTRPRTTARTTARAGTPEPAPASAGADRIELLQTFVRIVEAGSLSQAAAQLQTTQPTVSRRLQALERQLGVRLLQRSTHAMKLTEDGERCYERAKALVGGWATLEADLRGAGAAPEGTLRVVVPHAFGQDLMVPPLAAYMRQYEQVAVEWLLHDRTPDFIAEAIDCAVHVGEVREPGLVAVRLAEVPRVAVAAPALFGGRRLPRQPEDLEALPWLALHTFYRQSMTLSHAASGDCRELRFRPRLSTDSLYALRTAALQGLGVGVGSAWIFADDIARGDLLHLLPEWQAEPLPVYLVYPYASFYPARLRLFIDAMREAVPAMAGVQPPRTRRRQVQTGAGKARAGKR</sequence>
<dbReference type="PANTHER" id="PTHR30537:SF80">
    <property type="entry name" value="TRANSCRIPTIONAL REGULATOR"/>
    <property type="match status" value="1"/>
</dbReference>
<comment type="similarity">
    <text evidence="1">Belongs to the LysR transcriptional regulatory family.</text>
</comment>
<dbReference type="InterPro" id="IPR036390">
    <property type="entry name" value="WH_DNA-bd_sf"/>
</dbReference>
<feature type="compositionally biased region" description="Low complexity" evidence="5">
    <location>
        <begin position="77"/>
        <end position="90"/>
    </location>
</feature>
<evidence type="ECO:0000313" key="7">
    <source>
        <dbReference type="EMBL" id="AKQ44177.1"/>
    </source>
</evidence>
<name>A0A0K0PM28_9BURK</name>
<feature type="region of interest" description="Disordered" evidence="5">
    <location>
        <begin position="76"/>
        <end position="96"/>
    </location>
</feature>
<dbReference type="InterPro" id="IPR000847">
    <property type="entry name" value="LysR_HTH_N"/>
</dbReference>
<keyword evidence="3" id="KW-0238">DNA-binding</keyword>
<dbReference type="InterPro" id="IPR058163">
    <property type="entry name" value="LysR-type_TF_proteobact-type"/>
</dbReference>
<evidence type="ECO:0000256" key="3">
    <source>
        <dbReference type="ARBA" id="ARBA00023125"/>
    </source>
</evidence>
<accession>A0A0K0PM28</accession>
<keyword evidence="2" id="KW-0805">Transcription regulation</keyword>
<organism evidence="7">
    <name type="scientific">Cupriavidus sp. ST-14</name>
    <dbReference type="NCBI Taxonomy" id="1662009"/>
    <lineage>
        <taxon>Bacteria</taxon>
        <taxon>Pseudomonadati</taxon>
        <taxon>Pseudomonadota</taxon>
        <taxon>Betaproteobacteria</taxon>
        <taxon>Burkholderiales</taxon>
        <taxon>Burkholderiaceae</taxon>
        <taxon>Cupriavidus</taxon>
    </lineage>
</organism>
<evidence type="ECO:0000256" key="4">
    <source>
        <dbReference type="ARBA" id="ARBA00023163"/>
    </source>
</evidence>
<keyword evidence="4" id="KW-0804">Transcription</keyword>
<dbReference type="FunFam" id="1.10.10.10:FF:000001">
    <property type="entry name" value="LysR family transcriptional regulator"/>
    <property type="match status" value="1"/>
</dbReference>
<protein>
    <submittedName>
        <fullName evidence="7">LysR-type regulator</fullName>
    </submittedName>
</protein>
<dbReference type="PANTHER" id="PTHR30537">
    <property type="entry name" value="HTH-TYPE TRANSCRIPTIONAL REGULATOR"/>
    <property type="match status" value="1"/>
</dbReference>
<feature type="domain" description="HTH lysR-type" evidence="6">
    <location>
        <begin position="100"/>
        <end position="157"/>
    </location>
</feature>
<dbReference type="Gene3D" id="3.40.190.290">
    <property type="match status" value="1"/>
</dbReference>
<dbReference type="InterPro" id="IPR036388">
    <property type="entry name" value="WH-like_DNA-bd_sf"/>
</dbReference>
<dbReference type="Gene3D" id="1.10.10.10">
    <property type="entry name" value="Winged helix-like DNA-binding domain superfamily/Winged helix DNA-binding domain"/>
    <property type="match status" value="1"/>
</dbReference>
<dbReference type="GO" id="GO:0003700">
    <property type="term" value="F:DNA-binding transcription factor activity"/>
    <property type="evidence" value="ECO:0007669"/>
    <property type="project" value="InterPro"/>
</dbReference>
<feature type="region of interest" description="Disordered" evidence="5">
    <location>
        <begin position="395"/>
        <end position="419"/>
    </location>
</feature>
<dbReference type="SUPFAM" id="SSF46785">
    <property type="entry name" value="Winged helix' DNA-binding domain"/>
    <property type="match status" value="1"/>
</dbReference>
<dbReference type="PROSITE" id="PS50931">
    <property type="entry name" value="HTH_LYSR"/>
    <property type="match status" value="1"/>
</dbReference>
<evidence type="ECO:0000256" key="2">
    <source>
        <dbReference type="ARBA" id="ARBA00023015"/>
    </source>
</evidence>
<dbReference type="Pfam" id="PF00126">
    <property type="entry name" value="HTH_1"/>
    <property type="match status" value="1"/>
</dbReference>
<evidence type="ECO:0000259" key="6">
    <source>
        <dbReference type="PROSITE" id="PS50931"/>
    </source>
</evidence>
<evidence type="ECO:0000256" key="5">
    <source>
        <dbReference type="SAM" id="MobiDB-lite"/>
    </source>
</evidence>
<reference evidence="7" key="1">
    <citation type="journal article" date="2016" name="Appl. Environ. Microbiol.">
        <title>Degradation Pathways of 2- and 4-Nitrobenzoates in Cupriavidus sp. Strain ST-14 and Construction of a Recombinant Strain, ST-14::3NBA, Capable of Degrading 3-Nitrobenzoate.</title>
        <authorList>
            <person name="Basu S."/>
            <person name="Pal Chowdhury P."/>
            <person name="Deb S."/>
            <person name="Dutta T.K."/>
        </authorList>
    </citation>
    <scope>NUCLEOTIDE SEQUENCE</scope>
    <source>
        <strain evidence="7">ST-14</strain>
    </source>
</reference>
<dbReference type="AlphaFoldDB" id="A0A0K0PM28"/>
<proteinExistence type="inferred from homology"/>
<dbReference type="PRINTS" id="PR00039">
    <property type="entry name" value="HTHLYSR"/>
</dbReference>
<dbReference type="InterPro" id="IPR005119">
    <property type="entry name" value="LysR_subst-bd"/>
</dbReference>
<dbReference type="GO" id="GO:0003677">
    <property type="term" value="F:DNA binding"/>
    <property type="evidence" value="ECO:0007669"/>
    <property type="project" value="UniProtKB-KW"/>
</dbReference>
<dbReference type="SUPFAM" id="SSF53850">
    <property type="entry name" value="Periplasmic binding protein-like II"/>
    <property type="match status" value="1"/>
</dbReference>
<dbReference type="EMBL" id="KT033704">
    <property type="protein sequence ID" value="AKQ44177.1"/>
    <property type="molecule type" value="Genomic_DNA"/>
</dbReference>
<dbReference type="Pfam" id="PF03466">
    <property type="entry name" value="LysR_substrate"/>
    <property type="match status" value="1"/>
</dbReference>
<evidence type="ECO:0000256" key="1">
    <source>
        <dbReference type="ARBA" id="ARBA00009437"/>
    </source>
</evidence>
<dbReference type="CDD" id="cd08422">
    <property type="entry name" value="PBP2_CrgA_like"/>
    <property type="match status" value="1"/>
</dbReference>